<keyword evidence="3" id="KW-1185">Reference proteome</keyword>
<feature type="compositionally biased region" description="Basic residues" evidence="1">
    <location>
        <begin position="1"/>
        <end position="11"/>
    </location>
</feature>
<organism evidence="2 3">
    <name type="scientific">Cylicocyclus nassatus</name>
    <name type="common">Nematode worm</name>
    <dbReference type="NCBI Taxonomy" id="53992"/>
    <lineage>
        <taxon>Eukaryota</taxon>
        <taxon>Metazoa</taxon>
        <taxon>Ecdysozoa</taxon>
        <taxon>Nematoda</taxon>
        <taxon>Chromadorea</taxon>
        <taxon>Rhabditida</taxon>
        <taxon>Rhabditina</taxon>
        <taxon>Rhabditomorpha</taxon>
        <taxon>Strongyloidea</taxon>
        <taxon>Strongylidae</taxon>
        <taxon>Cylicocyclus</taxon>
    </lineage>
</organism>
<name>A0AA36GNK5_CYLNA</name>
<comment type="caution">
    <text evidence="2">The sequence shown here is derived from an EMBL/GenBank/DDBJ whole genome shotgun (WGS) entry which is preliminary data.</text>
</comment>
<gene>
    <name evidence="2" type="ORF">CYNAS_LOCUS7330</name>
</gene>
<reference evidence="2" key="1">
    <citation type="submission" date="2023-07" db="EMBL/GenBank/DDBJ databases">
        <authorList>
            <consortium name="CYATHOMIX"/>
        </authorList>
    </citation>
    <scope>NUCLEOTIDE SEQUENCE</scope>
    <source>
        <strain evidence="2">N/A</strain>
    </source>
</reference>
<evidence type="ECO:0000256" key="1">
    <source>
        <dbReference type="SAM" id="MobiDB-lite"/>
    </source>
</evidence>
<evidence type="ECO:0000313" key="2">
    <source>
        <dbReference type="EMBL" id="CAJ0595347.1"/>
    </source>
</evidence>
<evidence type="ECO:0000313" key="3">
    <source>
        <dbReference type="Proteomes" id="UP001176961"/>
    </source>
</evidence>
<protein>
    <submittedName>
        <fullName evidence="2">Uncharacterized protein</fullName>
    </submittedName>
</protein>
<sequence>MEHSVAKKSRPRQPDQQGEISASKAGINNSLHCTFKSVTSNFTASLKAIFKGITEIECMSKCSADMECTFLDYNQETCRTFKHGNEVQELNSVNKAFAYSFDENESSCPTKVVSKPKPTIKTKVCNDYVVTSENEKIILTKTDLTEAPDKIRKYDIPQYLTSESIGCKVAHLKRYLTGKSWRYTISNDPAWGSVCADYHEKAPYAVAEYKCKEEARYVTVIDDKGGKNLEFSDFGDLERVESTPIFYVDAWWSSL</sequence>
<feature type="region of interest" description="Disordered" evidence="1">
    <location>
        <begin position="1"/>
        <end position="20"/>
    </location>
</feature>
<dbReference type="Proteomes" id="UP001176961">
    <property type="component" value="Unassembled WGS sequence"/>
</dbReference>
<accession>A0AA36GNK5</accession>
<dbReference type="AlphaFoldDB" id="A0AA36GNK5"/>
<proteinExistence type="predicted"/>
<dbReference type="EMBL" id="CATQJL010000112">
    <property type="protein sequence ID" value="CAJ0595347.1"/>
    <property type="molecule type" value="Genomic_DNA"/>
</dbReference>